<keyword evidence="2" id="KW-1185">Reference proteome</keyword>
<dbReference type="Proteomes" id="UP000790709">
    <property type="component" value="Unassembled WGS sequence"/>
</dbReference>
<evidence type="ECO:0000313" key="1">
    <source>
        <dbReference type="EMBL" id="KAH7926819.1"/>
    </source>
</evidence>
<organism evidence="1 2">
    <name type="scientific">Leucogyrophana mollusca</name>
    <dbReference type="NCBI Taxonomy" id="85980"/>
    <lineage>
        <taxon>Eukaryota</taxon>
        <taxon>Fungi</taxon>
        <taxon>Dikarya</taxon>
        <taxon>Basidiomycota</taxon>
        <taxon>Agaricomycotina</taxon>
        <taxon>Agaricomycetes</taxon>
        <taxon>Agaricomycetidae</taxon>
        <taxon>Boletales</taxon>
        <taxon>Boletales incertae sedis</taxon>
        <taxon>Leucogyrophana</taxon>
    </lineage>
</organism>
<accession>A0ACB8BM50</accession>
<comment type="caution">
    <text evidence="1">The sequence shown here is derived from an EMBL/GenBank/DDBJ whole genome shotgun (WGS) entry which is preliminary data.</text>
</comment>
<evidence type="ECO:0000313" key="2">
    <source>
        <dbReference type="Proteomes" id="UP000790709"/>
    </source>
</evidence>
<proteinExistence type="predicted"/>
<reference evidence="1" key="1">
    <citation type="journal article" date="2021" name="New Phytol.">
        <title>Evolutionary innovations through gain and loss of genes in the ectomycorrhizal Boletales.</title>
        <authorList>
            <person name="Wu G."/>
            <person name="Miyauchi S."/>
            <person name="Morin E."/>
            <person name="Kuo A."/>
            <person name="Drula E."/>
            <person name="Varga T."/>
            <person name="Kohler A."/>
            <person name="Feng B."/>
            <person name="Cao Y."/>
            <person name="Lipzen A."/>
            <person name="Daum C."/>
            <person name="Hundley H."/>
            <person name="Pangilinan J."/>
            <person name="Johnson J."/>
            <person name="Barry K."/>
            <person name="LaButti K."/>
            <person name="Ng V."/>
            <person name="Ahrendt S."/>
            <person name="Min B."/>
            <person name="Choi I.G."/>
            <person name="Park H."/>
            <person name="Plett J.M."/>
            <person name="Magnuson J."/>
            <person name="Spatafora J.W."/>
            <person name="Nagy L.G."/>
            <person name="Henrissat B."/>
            <person name="Grigoriev I.V."/>
            <person name="Yang Z.L."/>
            <person name="Xu J."/>
            <person name="Martin F.M."/>
        </authorList>
    </citation>
    <scope>NUCLEOTIDE SEQUENCE</scope>
    <source>
        <strain evidence="1">KUC20120723A-06</strain>
    </source>
</reference>
<sequence length="86" mass="9796">MRLLNATTLKLEESQSKARNTILSYVWGDEEVSFRKTSEPHAVNLKGHSKIEYWCAQALEDGLEYDGTHRPCIEFACSCTSYNIPI</sequence>
<dbReference type="EMBL" id="MU266376">
    <property type="protein sequence ID" value="KAH7926819.1"/>
    <property type="molecule type" value="Genomic_DNA"/>
</dbReference>
<gene>
    <name evidence="1" type="ORF">BV22DRAFT_323240</name>
</gene>
<name>A0ACB8BM50_9AGAM</name>
<protein>
    <submittedName>
        <fullName evidence="1">Uncharacterized protein</fullName>
    </submittedName>
</protein>